<reference evidence="1" key="1">
    <citation type="submission" date="2016-05" db="EMBL/GenBank/DDBJ databases">
        <authorList>
            <person name="Lavstsen T."/>
            <person name="Jespersen J.S."/>
        </authorList>
    </citation>
    <scope>NUCLEOTIDE SEQUENCE</scope>
    <source>
        <tissue evidence="1">Brain</tissue>
    </source>
</reference>
<organism evidence="1">
    <name type="scientific">Iconisemion striatum</name>
    <dbReference type="NCBI Taxonomy" id="60296"/>
    <lineage>
        <taxon>Eukaryota</taxon>
        <taxon>Metazoa</taxon>
        <taxon>Chordata</taxon>
        <taxon>Craniata</taxon>
        <taxon>Vertebrata</taxon>
        <taxon>Euteleostomi</taxon>
        <taxon>Actinopterygii</taxon>
        <taxon>Neopterygii</taxon>
        <taxon>Teleostei</taxon>
        <taxon>Neoteleostei</taxon>
        <taxon>Acanthomorphata</taxon>
        <taxon>Ovalentaria</taxon>
        <taxon>Atherinomorphae</taxon>
        <taxon>Cyprinodontiformes</taxon>
        <taxon>Nothobranchiidae</taxon>
        <taxon>Iconisemion</taxon>
    </lineage>
</organism>
<accession>A0A1A7Z4K2</accession>
<dbReference type="GO" id="GO:0016740">
    <property type="term" value="F:transferase activity"/>
    <property type="evidence" value="ECO:0007669"/>
    <property type="project" value="UniProtKB-KW"/>
</dbReference>
<keyword evidence="1" id="KW-0808">Transferase</keyword>
<evidence type="ECO:0000313" key="1">
    <source>
        <dbReference type="EMBL" id="SBP37444.1"/>
    </source>
</evidence>
<proteinExistence type="predicted"/>
<dbReference type="EMBL" id="HADX01015212">
    <property type="protein sequence ID" value="SBP37444.1"/>
    <property type="molecule type" value="Transcribed_RNA"/>
</dbReference>
<sequence>APVRSRWGPSPSPRCSTQCGATPSCVETVDTENRLFRWTPPW</sequence>
<reference evidence="1" key="2">
    <citation type="submission" date="2016-06" db="EMBL/GenBank/DDBJ databases">
        <title>The genome of a short-lived fish provides insights into sex chromosome evolution and the genetic control of aging.</title>
        <authorList>
            <person name="Reichwald K."/>
            <person name="Felder M."/>
            <person name="Petzold A."/>
            <person name="Koch P."/>
            <person name="Groth M."/>
            <person name="Platzer M."/>
        </authorList>
    </citation>
    <scope>NUCLEOTIDE SEQUENCE</scope>
    <source>
        <tissue evidence="1">Brain</tissue>
    </source>
</reference>
<protein>
    <submittedName>
        <fullName evidence="1">Arylalkylamine N-acetyltransferase 1a</fullName>
    </submittedName>
</protein>
<gene>
    <name evidence="1" type="primary">AANAT1A</name>
</gene>
<dbReference type="AlphaFoldDB" id="A0A1A7Z4K2"/>
<name>A0A1A7Z4K2_9TELE</name>
<feature type="non-terminal residue" evidence="1">
    <location>
        <position position="1"/>
    </location>
</feature>